<evidence type="ECO:0000313" key="12">
    <source>
        <dbReference type="EMBL" id="KUO40228.1"/>
    </source>
</evidence>
<feature type="domain" description="GHMP kinase C-terminal" evidence="11">
    <location>
        <begin position="218"/>
        <end position="296"/>
    </location>
</feature>
<dbReference type="InterPro" id="IPR006205">
    <property type="entry name" value="Mev_gal_kin"/>
</dbReference>
<dbReference type="EMBL" id="LQMQ01000046">
    <property type="protein sequence ID" value="KUO40228.1"/>
    <property type="molecule type" value="Genomic_DNA"/>
</dbReference>
<proteinExistence type="predicted"/>
<accession>A0A147JUN2</accession>
<dbReference type="SUPFAM" id="SSF54211">
    <property type="entry name" value="Ribosomal protein S5 domain 2-like"/>
    <property type="match status" value="1"/>
</dbReference>
<dbReference type="GO" id="GO:0019287">
    <property type="term" value="P:isopentenyl diphosphate biosynthetic process, mevalonate pathway"/>
    <property type="evidence" value="ECO:0007669"/>
    <property type="project" value="UniProtKB-UniPathway"/>
</dbReference>
<keyword evidence="7" id="KW-0460">Magnesium</keyword>
<keyword evidence="5" id="KW-0418">Kinase</keyword>
<keyword evidence="8" id="KW-0443">Lipid metabolism</keyword>
<evidence type="ECO:0000256" key="6">
    <source>
        <dbReference type="ARBA" id="ARBA00022840"/>
    </source>
</evidence>
<dbReference type="STRING" id="1776334.APZ16_00600"/>
<dbReference type="InterPro" id="IPR014721">
    <property type="entry name" value="Ribsml_uS5_D2-typ_fold_subgr"/>
</dbReference>
<dbReference type="SUPFAM" id="SSF55060">
    <property type="entry name" value="GHMP Kinase, C-terminal domain"/>
    <property type="match status" value="1"/>
</dbReference>
<dbReference type="InterPro" id="IPR013750">
    <property type="entry name" value="GHMP_kinase_C_dom"/>
</dbReference>
<dbReference type="GO" id="GO:0005524">
    <property type="term" value="F:ATP binding"/>
    <property type="evidence" value="ECO:0007669"/>
    <property type="project" value="UniProtKB-KW"/>
</dbReference>
<dbReference type="Pfam" id="PF08544">
    <property type="entry name" value="GHMP_kinases_C"/>
    <property type="match status" value="1"/>
</dbReference>
<evidence type="ECO:0000259" key="11">
    <source>
        <dbReference type="Pfam" id="PF08544"/>
    </source>
</evidence>
<comment type="pathway">
    <text evidence="9">Isoprenoid biosynthesis; isopentenyl diphosphate biosynthesis via mevalonate pathway; isopentenyl diphosphate from (R)-mevalonate: step 1/3.</text>
</comment>
<dbReference type="InterPro" id="IPR006204">
    <property type="entry name" value="GHMP_kinase_N_dom"/>
</dbReference>
<evidence type="ECO:0000259" key="10">
    <source>
        <dbReference type="Pfam" id="PF00288"/>
    </source>
</evidence>
<dbReference type="PANTHER" id="PTHR43290">
    <property type="entry name" value="MEVALONATE KINASE"/>
    <property type="match status" value="1"/>
</dbReference>
<dbReference type="Gene3D" id="3.30.70.890">
    <property type="entry name" value="GHMP kinase, C-terminal domain"/>
    <property type="match status" value="1"/>
</dbReference>
<gene>
    <name evidence="12" type="ORF">APZ16_00600</name>
</gene>
<comment type="caution">
    <text evidence="12">The sequence shown here is derived from an EMBL/GenBank/DDBJ whole genome shotgun (WGS) entry which is preliminary data.</text>
</comment>
<organism evidence="12 13">
    <name type="scientific">Hadarchaeum yellowstonense</name>
    <dbReference type="NCBI Taxonomy" id="1776334"/>
    <lineage>
        <taxon>Archaea</taxon>
        <taxon>Methanobacteriati</taxon>
        <taxon>Candidatus Hadarchaeota</taxon>
        <taxon>Candidatus Hadarchaeia</taxon>
        <taxon>Candidatus Hadarchaeales</taxon>
        <taxon>Candidatus Hadarchaeaceae</taxon>
        <taxon>Candidatus Hadarchaeum</taxon>
    </lineage>
</organism>
<evidence type="ECO:0008006" key="14">
    <source>
        <dbReference type="Google" id="ProtNLM"/>
    </source>
</evidence>
<protein>
    <recommendedName>
        <fullName evidence="14">Mevalonate kinase</fullName>
    </recommendedName>
</protein>
<evidence type="ECO:0000256" key="8">
    <source>
        <dbReference type="ARBA" id="ARBA00023098"/>
    </source>
</evidence>
<name>A0A147JUN2_HADYE</name>
<dbReference type="GO" id="GO:0005829">
    <property type="term" value="C:cytosol"/>
    <property type="evidence" value="ECO:0007669"/>
    <property type="project" value="TreeGrafter"/>
</dbReference>
<reference evidence="12 13" key="1">
    <citation type="journal article" date="2016" name="Nat. Microbiol.">
        <title>Genomic inference of the metabolism of cosmopolitan subsurface Archaea, Hadesarchaea.</title>
        <authorList>
            <person name="Baker B.J."/>
            <person name="Saw J.H."/>
            <person name="Lind A.E."/>
            <person name="Lazar C.S."/>
            <person name="Hinrichs K.-U."/>
            <person name="Teske A.P."/>
            <person name="Ettema T.J."/>
        </authorList>
    </citation>
    <scope>NUCLEOTIDE SEQUENCE [LARGE SCALE GENOMIC DNA]</scope>
</reference>
<evidence type="ECO:0000256" key="1">
    <source>
        <dbReference type="ARBA" id="ARBA00022490"/>
    </source>
</evidence>
<dbReference type="AlphaFoldDB" id="A0A147JUN2"/>
<dbReference type="InterPro" id="IPR020568">
    <property type="entry name" value="Ribosomal_Su5_D2-typ_SF"/>
</dbReference>
<dbReference type="UniPathway" id="UPA00057">
    <property type="reaction ID" value="UER00098"/>
</dbReference>
<keyword evidence="1" id="KW-0963">Cytoplasm</keyword>
<dbReference type="GO" id="GO:0004496">
    <property type="term" value="F:mevalonate kinase activity"/>
    <property type="evidence" value="ECO:0007669"/>
    <property type="project" value="InterPro"/>
</dbReference>
<dbReference type="Pfam" id="PF00288">
    <property type="entry name" value="GHMP_kinases_N"/>
    <property type="match status" value="1"/>
</dbReference>
<keyword evidence="2" id="KW-0444">Lipid biosynthesis</keyword>
<feature type="domain" description="GHMP kinase N-terminal" evidence="10">
    <location>
        <begin position="71"/>
        <end position="153"/>
    </location>
</feature>
<keyword evidence="6" id="KW-0067">ATP-binding</keyword>
<sequence>MGVGRGYGKVILFNEHFVVYGVPSIVSAIDKATIARVERAAGAGWTLDDRRPATPGYKEEKLEQQRDSIDRVLRAAGVDVSKVSIRITLEGDLVAASGIGASAASCVAIARALSEEFNLHLTEEQINQIAYEGEKAYHGNPSGVDNTAATYGGLLWFVRGKPIERISIRRPVEIVMGNTGLVANTEAAVAGVRERRQRDPARYERIFREAEELAYIARKALLDYDLRAVGRLMDRNHELLQAIEVSCKELDFLVELARENGAYGAKMTGGGLGGNMVALTPGKDLQDKVARAIKREGFEALMTRIG</sequence>
<evidence type="ECO:0000256" key="9">
    <source>
        <dbReference type="ARBA" id="ARBA00029438"/>
    </source>
</evidence>
<dbReference type="InterPro" id="IPR036554">
    <property type="entry name" value="GHMP_kinase_C_sf"/>
</dbReference>
<dbReference type="NCBIfam" id="TIGR00549">
    <property type="entry name" value="mevalon_kin"/>
    <property type="match status" value="1"/>
</dbReference>
<evidence type="ECO:0000256" key="4">
    <source>
        <dbReference type="ARBA" id="ARBA00022741"/>
    </source>
</evidence>
<evidence type="ECO:0000313" key="13">
    <source>
        <dbReference type="Proteomes" id="UP000074294"/>
    </source>
</evidence>
<dbReference type="Gene3D" id="3.30.230.10">
    <property type="match status" value="1"/>
</dbReference>
<evidence type="ECO:0000256" key="2">
    <source>
        <dbReference type="ARBA" id="ARBA00022516"/>
    </source>
</evidence>
<dbReference type="Proteomes" id="UP000074294">
    <property type="component" value="Unassembled WGS sequence"/>
</dbReference>
<keyword evidence="3" id="KW-0808">Transferase</keyword>
<dbReference type="PRINTS" id="PR00959">
    <property type="entry name" value="MEVGALKINASE"/>
</dbReference>
<keyword evidence="4" id="KW-0547">Nucleotide-binding</keyword>
<evidence type="ECO:0000256" key="5">
    <source>
        <dbReference type="ARBA" id="ARBA00022777"/>
    </source>
</evidence>
<dbReference type="PANTHER" id="PTHR43290:SF2">
    <property type="entry name" value="MEVALONATE KINASE"/>
    <property type="match status" value="1"/>
</dbReference>
<evidence type="ECO:0000256" key="3">
    <source>
        <dbReference type="ARBA" id="ARBA00022679"/>
    </source>
</evidence>
<evidence type="ECO:0000256" key="7">
    <source>
        <dbReference type="ARBA" id="ARBA00022842"/>
    </source>
</evidence>